<protein>
    <submittedName>
        <fullName evidence="3">Uncharacterized protein</fullName>
    </submittedName>
</protein>
<dbReference type="OrthoDB" id="3560639at2759"/>
<evidence type="ECO:0000313" key="3">
    <source>
        <dbReference type="EMBL" id="KAG4412992.1"/>
    </source>
</evidence>
<proteinExistence type="predicted"/>
<evidence type="ECO:0000256" key="2">
    <source>
        <dbReference type="SAM" id="Phobius"/>
    </source>
</evidence>
<comment type="caution">
    <text evidence="3">The sequence shown here is derived from an EMBL/GenBank/DDBJ whole genome shotgun (WGS) entry which is preliminary data.</text>
</comment>
<name>A0A8H7W2R6_9HELO</name>
<evidence type="ECO:0000313" key="4">
    <source>
        <dbReference type="Proteomes" id="UP000664132"/>
    </source>
</evidence>
<accession>A0A8H7W2R6</accession>
<keyword evidence="4" id="KW-1185">Reference proteome</keyword>
<feature type="transmembrane region" description="Helical" evidence="2">
    <location>
        <begin position="217"/>
        <end position="240"/>
    </location>
</feature>
<dbReference type="EMBL" id="JAFJYH010000340">
    <property type="protein sequence ID" value="KAG4412992.1"/>
    <property type="molecule type" value="Genomic_DNA"/>
</dbReference>
<feature type="compositionally biased region" description="Polar residues" evidence="1">
    <location>
        <begin position="48"/>
        <end position="62"/>
    </location>
</feature>
<organism evidence="3 4">
    <name type="scientific">Cadophora malorum</name>
    <dbReference type="NCBI Taxonomy" id="108018"/>
    <lineage>
        <taxon>Eukaryota</taxon>
        <taxon>Fungi</taxon>
        <taxon>Dikarya</taxon>
        <taxon>Ascomycota</taxon>
        <taxon>Pezizomycotina</taxon>
        <taxon>Leotiomycetes</taxon>
        <taxon>Helotiales</taxon>
        <taxon>Ploettnerulaceae</taxon>
        <taxon>Cadophora</taxon>
    </lineage>
</organism>
<dbReference type="CDD" id="cd12087">
    <property type="entry name" value="TM_EGFR-like"/>
    <property type="match status" value="1"/>
</dbReference>
<sequence length="668" mass="71670">MADIHRNGFNRDMSCQWKAGAPNGDSIAGLLEGLQSAASAVLACSDRGNQSKTQTSAPASIKSTRPTPSTPSSTKASNGAGRPSVQPLASPAASRTSGPAQATPSPAAQTAKSNATILHPSVFSTQRSRTTLATSITTTIPGAVIPNPSSPGSSSLALSALVPFAPLLASELAPKQTPTHSPPTIPEPLGISIGDASSELGTTTPAATTANKVSPKAGLIIGGVISGVILLAFLLTIYFCRRMKRRHHRQSLGYMSTTPMYKPWKKREVERRNTMANLEGLLDLDEDRSTGGDRESVQAKPMRDRAVQFPASAFAYEGKGAPSTIRPLTMPGPVFAPLRAHRSSSLYSGSLLDDFSFLPQASPRRIRAMSALLPPSKAGIQGVTIIQNPFLTPSEILNQKQQEADLQPAPKARPSPPRSDIYISRPYSIFDIADDELKGSHERDSAISGLSKFQDLHPLSPSPMTRSSGTISQSRSRSQTRSVSRSLSSASTPALSPSRSNSPSPSQFSRVSSYATSTITKVERALVTVRDLDRDERLSLDVEQEYGYRLRELGARRADLNAQIGNGEVNVVRSKLKNEVLMIVSEVEVGGENDSEGDEVRRGGGLEEWEEREMERRRKEREKAKLYKGRIRPGMGVQKMGGAAIGVERSTAGGWEGGRQRRWTGWAG</sequence>
<feature type="compositionally biased region" description="Low complexity" evidence="1">
    <location>
        <begin position="96"/>
        <end position="111"/>
    </location>
</feature>
<dbReference type="AlphaFoldDB" id="A0A8H7W2R6"/>
<feature type="compositionally biased region" description="Low complexity" evidence="1">
    <location>
        <begin position="465"/>
        <end position="513"/>
    </location>
</feature>
<feature type="region of interest" description="Disordered" evidence="1">
    <location>
        <begin position="401"/>
        <end position="422"/>
    </location>
</feature>
<keyword evidence="2" id="KW-1133">Transmembrane helix</keyword>
<evidence type="ECO:0000256" key="1">
    <source>
        <dbReference type="SAM" id="MobiDB-lite"/>
    </source>
</evidence>
<gene>
    <name evidence="3" type="ORF">IFR04_013882</name>
</gene>
<keyword evidence="2" id="KW-0472">Membrane</keyword>
<feature type="region of interest" description="Disordered" evidence="1">
    <location>
        <begin position="48"/>
        <end position="113"/>
    </location>
</feature>
<feature type="compositionally biased region" description="Low complexity" evidence="1">
    <location>
        <begin position="63"/>
        <end position="74"/>
    </location>
</feature>
<feature type="region of interest" description="Disordered" evidence="1">
    <location>
        <begin position="443"/>
        <end position="514"/>
    </location>
</feature>
<reference evidence="3" key="1">
    <citation type="submission" date="2021-02" db="EMBL/GenBank/DDBJ databases">
        <title>Genome sequence Cadophora malorum strain M34.</title>
        <authorList>
            <person name="Stefanovic E."/>
            <person name="Vu D."/>
            <person name="Scully C."/>
            <person name="Dijksterhuis J."/>
            <person name="Roader J."/>
            <person name="Houbraken J."/>
        </authorList>
    </citation>
    <scope>NUCLEOTIDE SEQUENCE</scope>
    <source>
        <strain evidence="3">M34</strain>
    </source>
</reference>
<keyword evidence="2" id="KW-0812">Transmembrane</keyword>
<dbReference type="Proteomes" id="UP000664132">
    <property type="component" value="Unassembled WGS sequence"/>
</dbReference>